<dbReference type="Pfam" id="PF02581">
    <property type="entry name" value="TMP-TENI"/>
    <property type="match status" value="1"/>
</dbReference>
<evidence type="ECO:0000313" key="2">
    <source>
        <dbReference type="EMBL" id="RDS76929.1"/>
    </source>
</evidence>
<dbReference type="InterPro" id="IPR022998">
    <property type="entry name" value="ThiamineP_synth_TenI"/>
</dbReference>
<dbReference type="Gene3D" id="3.20.20.70">
    <property type="entry name" value="Aldolase class I"/>
    <property type="match status" value="1"/>
</dbReference>
<dbReference type="EMBL" id="QRBB01000001">
    <property type="protein sequence ID" value="RDS76929.1"/>
    <property type="molecule type" value="Genomic_DNA"/>
</dbReference>
<dbReference type="GO" id="GO:0009228">
    <property type="term" value="P:thiamine biosynthetic process"/>
    <property type="evidence" value="ECO:0007669"/>
    <property type="project" value="UniProtKB-KW"/>
</dbReference>
<dbReference type="InterPro" id="IPR036206">
    <property type="entry name" value="ThiamineP_synth_sf"/>
</dbReference>
<accession>A0A395LJS8</accession>
<evidence type="ECO:0000259" key="1">
    <source>
        <dbReference type="Pfam" id="PF02581"/>
    </source>
</evidence>
<comment type="caution">
    <text evidence="2">The sequence shown here is derived from an EMBL/GenBank/DDBJ whole genome shotgun (WGS) entry which is preliminary data.</text>
</comment>
<proteinExistence type="predicted"/>
<keyword evidence="3" id="KW-1185">Reference proteome</keyword>
<dbReference type="AlphaFoldDB" id="A0A395LJS8"/>
<dbReference type="CDD" id="cd00564">
    <property type="entry name" value="TMP_TenI"/>
    <property type="match status" value="1"/>
</dbReference>
<gene>
    <name evidence="2" type="ORF">DL238_04445</name>
</gene>
<dbReference type="InterPro" id="IPR013785">
    <property type="entry name" value="Aldolase_TIM"/>
</dbReference>
<evidence type="ECO:0000313" key="3">
    <source>
        <dbReference type="Proteomes" id="UP000254101"/>
    </source>
</evidence>
<protein>
    <submittedName>
        <fullName evidence="2">Thiamine phosphate synthase</fullName>
    </submittedName>
</protein>
<dbReference type="OrthoDB" id="8446047at2"/>
<feature type="domain" description="Thiamine phosphate synthase/TenI" evidence="1">
    <location>
        <begin position="33"/>
        <end position="174"/>
    </location>
</feature>
<dbReference type="Proteomes" id="UP000254101">
    <property type="component" value="Unassembled WGS sequence"/>
</dbReference>
<organism evidence="2 3">
    <name type="scientific">Alteriqipengyuania lutimaris</name>
    <dbReference type="NCBI Taxonomy" id="1538146"/>
    <lineage>
        <taxon>Bacteria</taxon>
        <taxon>Pseudomonadati</taxon>
        <taxon>Pseudomonadota</taxon>
        <taxon>Alphaproteobacteria</taxon>
        <taxon>Sphingomonadales</taxon>
        <taxon>Erythrobacteraceae</taxon>
        <taxon>Alteriqipengyuania</taxon>
    </lineage>
</organism>
<dbReference type="SUPFAM" id="SSF51391">
    <property type="entry name" value="Thiamin phosphate synthase"/>
    <property type="match status" value="1"/>
</dbReference>
<dbReference type="RefSeq" id="WP_115491152.1">
    <property type="nucleotide sequence ID" value="NZ_JACHWW010000001.1"/>
</dbReference>
<sequence length="180" mass="19292">MPIQPLPDLWLLSDARNDAALEDALVRLPEGSGFVFRHYHLDEARRRERFEMLRSICRSKNHLAVLSGAAELVRDWEAEGVYGPADAIGNAAPMLHSKIRIATAHHATEIAAAEAAGADAIMLSPVYPTRSHPGGAVLGPEGFRALAGRTRLPVIALGGMTAERASDLGVTRWAAIDGLS</sequence>
<name>A0A395LJS8_9SPHN</name>
<reference evidence="2 3" key="1">
    <citation type="submission" date="2018-07" db="EMBL/GenBank/DDBJ databases">
        <title>Erythrobacter nanhaiensis sp. nov., a novel member of the genus Erythrobacter isolated from the South China Sea.</title>
        <authorList>
            <person name="Chen X."/>
            <person name="Liu J."/>
        </authorList>
    </citation>
    <scope>NUCLEOTIDE SEQUENCE [LARGE SCALE GENOMIC DNA]</scope>
    <source>
        <strain evidence="2 3">S-5</strain>
    </source>
</reference>